<keyword evidence="3" id="KW-1185">Reference proteome</keyword>
<evidence type="ECO:0000313" key="2">
    <source>
        <dbReference type="EMBL" id="MFB9469479.1"/>
    </source>
</evidence>
<feature type="region of interest" description="Disordered" evidence="1">
    <location>
        <begin position="1"/>
        <end position="45"/>
    </location>
</feature>
<dbReference type="EMBL" id="JBHMCF010000008">
    <property type="protein sequence ID" value="MFB9469479.1"/>
    <property type="molecule type" value="Genomic_DNA"/>
</dbReference>
<gene>
    <name evidence="2" type="ORF">ACFFR3_08165</name>
</gene>
<protein>
    <submittedName>
        <fullName evidence="2">Uncharacterized protein</fullName>
    </submittedName>
</protein>
<comment type="caution">
    <text evidence="2">The sequence shown here is derived from an EMBL/GenBank/DDBJ whole genome shotgun (WGS) entry which is preliminary data.</text>
</comment>
<evidence type="ECO:0000256" key="1">
    <source>
        <dbReference type="SAM" id="MobiDB-lite"/>
    </source>
</evidence>
<reference evidence="2 3" key="1">
    <citation type="submission" date="2024-09" db="EMBL/GenBank/DDBJ databases">
        <authorList>
            <person name="Sun Q."/>
            <person name="Mori K."/>
        </authorList>
    </citation>
    <scope>NUCLEOTIDE SEQUENCE [LARGE SCALE GENOMIC DNA]</scope>
    <source>
        <strain evidence="2 3">JCM 3324</strain>
    </source>
</reference>
<dbReference type="RefSeq" id="WP_345407329.1">
    <property type="nucleotide sequence ID" value="NZ_BAAAXS010000001.1"/>
</dbReference>
<sequence>MIDRHAGTVEIGSWEPRFDEPRVHPAAAGQEPERRPHHDDFMTTS</sequence>
<accession>A0ABV5NI78</accession>
<dbReference type="Proteomes" id="UP001589568">
    <property type="component" value="Unassembled WGS sequence"/>
</dbReference>
<name>A0ABV5NI78_9ACTN</name>
<feature type="compositionally biased region" description="Basic and acidic residues" evidence="1">
    <location>
        <begin position="31"/>
        <end position="45"/>
    </location>
</feature>
<organism evidence="2 3">
    <name type="scientific">Nonomuraea salmonea</name>
    <dbReference type="NCBI Taxonomy" id="46181"/>
    <lineage>
        <taxon>Bacteria</taxon>
        <taxon>Bacillati</taxon>
        <taxon>Actinomycetota</taxon>
        <taxon>Actinomycetes</taxon>
        <taxon>Streptosporangiales</taxon>
        <taxon>Streptosporangiaceae</taxon>
        <taxon>Nonomuraea</taxon>
    </lineage>
</organism>
<evidence type="ECO:0000313" key="3">
    <source>
        <dbReference type="Proteomes" id="UP001589568"/>
    </source>
</evidence>
<proteinExistence type="predicted"/>